<dbReference type="PANTHER" id="PTHR23507">
    <property type="entry name" value="ZGC:174356"/>
    <property type="match status" value="1"/>
</dbReference>
<evidence type="ECO:0000313" key="8">
    <source>
        <dbReference type="Proteomes" id="UP000310687"/>
    </source>
</evidence>
<evidence type="ECO:0000256" key="1">
    <source>
        <dbReference type="ARBA" id="ARBA00004141"/>
    </source>
</evidence>
<gene>
    <name evidence="7" type="ORF">D6D22_10606</name>
</gene>
<dbReference type="InterPro" id="IPR036259">
    <property type="entry name" value="MFS_trans_sf"/>
</dbReference>
<keyword evidence="2 6" id="KW-0812">Transmembrane</keyword>
<evidence type="ECO:0000256" key="2">
    <source>
        <dbReference type="ARBA" id="ARBA00022692"/>
    </source>
</evidence>
<evidence type="ECO:0000256" key="3">
    <source>
        <dbReference type="ARBA" id="ARBA00022989"/>
    </source>
</evidence>
<feature type="transmembrane region" description="Helical" evidence="6">
    <location>
        <begin position="114"/>
        <end position="134"/>
    </location>
</feature>
<dbReference type="Gene3D" id="1.20.1250.20">
    <property type="entry name" value="MFS general substrate transporter like domains"/>
    <property type="match status" value="1"/>
</dbReference>
<evidence type="ECO:0000256" key="4">
    <source>
        <dbReference type="ARBA" id="ARBA00023136"/>
    </source>
</evidence>
<organism evidence="7 8">
    <name type="scientific">Aureobasidium pullulans</name>
    <name type="common">Black yeast</name>
    <name type="synonym">Pullularia pullulans</name>
    <dbReference type="NCBI Taxonomy" id="5580"/>
    <lineage>
        <taxon>Eukaryota</taxon>
        <taxon>Fungi</taxon>
        <taxon>Dikarya</taxon>
        <taxon>Ascomycota</taxon>
        <taxon>Pezizomycotina</taxon>
        <taxon>Dothideomycetes</taxon>
        <taxon>Dothideomycetidae</taxon>
        <taxon>Dothideales</taxon>
        <taxon>Saccotheciaceae</taxon>
        <taxon>Aureobasidium</taxon>
    </lineage>
</organism>
<dbReference type="Proteomes" id="UP000310687">
    <property type="component" value="Unassembled WGS sequence"/>
</dbReference>
<dbReference type="AlphaFoldDB" id="A0A4S8X1L1"/>
<comment type="caution">
    <text evidence="7">The sequence shown here is derived from an EMBL/GenBank/DDBJ whole genome shotgun (WGS) entry which is preliminary data.</text>
</comment>
<dbReference type="GO" id="GO:0016020">
    <property type="term" value="C:membrane"/>
    <property type="evidence" value="ECO:0007669"/>
    <property type="project" value="UniProtKB-SubCell"/>
</dbReference>
<sequence length="366" mass="40168">MTEPSETTSLIAVNGRRNESNESGCRHGTNHTDGNPDKFTYSGRTTVMLCGVFIIFFQFADILRFAPSLQLLELAYCRNYYSKHNPGLIDHAGHVPEHFCKLRDIQEHLSSTRAWLGFVEGLVGLVLVIPYGHLSERKGGCFVAALNLLGYALSSAWILMICFFWKTFPIDLIVVSPMLRAVGGGAPVSSAVILAIVANAAPTSKRSSVFFLMGAAEILTEMIMPVVSTTFLSKGFVYTPIFLGFVFEGLALVAICKVPLDTGVKHSQVAPVTNIPQSNNQNLPTARVGDADIERPGFLSSMLQEGQILNDAKVVILLGCFALVKVGRPMLEMLVQYMSKRYGWSFARDWLSSLWAAVFDIACNRC</sequence>
<keyword evidence="4 6" id="KW-0472">Membrane</keyword>
<reference evidence="7 8" key="1">
    <citation type="submission" date="2018-10" db="EMBL/GenBank/DDBJ databases">
        <title>Fifty Aureobasidium pullulans genomes reveal a recombining polyextremotolerant generalist.</title>
        <authorList>
            <person name="Gostincar C."/>
            <person name="Turk M."/>
            <person name="Zajc J."/>
            <person name="Gunde-Cimerman N."/>
        </authorList>
    </citation>
    <scope>NUCLEOTIDE SEQUENCE [LARGE SCALE GENOMIC DNA]</scope>
    <source>
        <strain evidence="7 8">EXF-11013</strain>
    </source>
</reference>
<dbReference type="GO" id="GO:0022857">
    <property type="term" value="F:transmembrane transporter activity"/>
    <property type="evidence" value="ECO:0007669"/>
    <property type="project" value="TreeGrafter"/>
</dbReference>
<evidence type="ECO:0000256" key="6">
    <source>
        <dbReference type="SAM" id="Phobius"/>
    </source>
</evidence>
<evidence type="ECO:0000313" key="7">
    <source>
        <dbReference type="EMBL" id="THW30740.1"/>
    </source>
</evidence>
<feature type="transmembrane region" description="Helical" evidence="6">
    <location>
        <begin position="46"/>
        <end position="66"/>
    </location>
</feature>
<comment type="subcellular location">
    <subcellularLocation>
        <location evidence="1">Membrane</location>
        <topology evidence="1">Multi-pass membrane protein</topology>
    </subcellularLocation>
</comment>
<feature type="region of interest" description="Disordered" evidence="5">
    <location>
        <begin position="15"/>
        <end position="36"/>
    </location>
</feature>
<keyword evidence="3 6" id="KW-1133">Transmembrane helix</keyword>
<accession>A0A4S8X1L1</accession>
<dbReference type="SUPFAM" id="SSF103473">
    <property type="entry name" value="MFS general substrate transporter"/>
    <property type="match status" value="1"/>
</dbReference>
<feature type="transmembrane region" description="Helical" evidence="6">
    <location>
        <begin position="209"/>
        <end position="231"/>
    </location>
</feature>
<dbReference type="PANTHER" id="PTHR23507:SF1">
    <property type="entry name" value="FI18259P1-RELATED"/>
    <property type="match status" value="1"/>
</dbReference>
<feature type="transmembrane region" description="Helical" evidence="6">
    <location>
        <begin position="237"/>
        <end position="256"/>
    </location>
</feature>
<feature type="transmembrane region" description="Helical" evidence="6">
    <location>
        <begin position="178"/>
        <end position="197"/>
    </location>
</feature>
<evidence type="ECO:0008006" key="9">
    <source>
        <dbReference type="Google" id="ProtNLM"/>
    </source>
</evidence>
<dbReference type="EMBL" id="QZAL01000377">
    <property type="protein sequence ID" value="THW30740.1"/>
    <property type="molecule type" value="Genomic_DNA"/>
</dbReference>
<feature type="transmembrane region" description="Helical" evidence="6">
    <location>
        <begin position="141"/>
        <end position="166"/>
    </location>
</feature>
<protein>
    <recommendedName>
        <fullName evidence="9">MFS general substrate transporter</fullName>
    </recommendedName>
</protein>
<evidence type="ECO:0000256" key="5">
    <source>
        <dbReference type="SAM" id="MobiDB-lite"/>
    </source>
</evidence>
<name>A0A4S8X1L1_AURPU</name>
<proteinExistence type="predicted"/>